<dbReference type="Gene3D" id="3.40.50.10680">
    <property type="entry name" value="CofD-like domains"/>
    <property type="match status" value="1"/>
</dbReference>
<dbReference type="InterPro" id="IPR038136">
    <property type="entry name" value="CofD-like_dom_sf"/>
</dbReference>
<dbReference type="HAMAP" id="MF_01257">
    <property type="entry name" value="CofD"/>
    <property type="match status" value="1"/>
</dbReference>
<keyword evidence="2" id="KW-0460">Magnesium</keyword>
<dbReference type="NCBIfam" id="TIGR01819">
    <property type="entry name" value="F420_cofD"/>
    <property type="match status" value="1"/>
</dbReference>
<evidence type="ECO:0000256" key="2">
    <source>
        <dbReference type="ARBA" id="ARBA00022842"/>
    </source>
</evidence>
<keyword evidence="4" id="KW-1185">Reference proteome</keyword>
<dbReference type="GO" id="GO:0043743">
    <property type="term" value="F:LPPG:FO 2-phospho-L-lactate transferase activity"/>
    <property type="evidence" value="ECO:0007669"/>
    <property type="project" value="UniProtKB-EC"/>
</dbReference>
<evidence type="ECO:0000313" key="3">
    <source>
        <dbReference type="EMBL" id="MBM0108149.1"/>
    </source>
</evidence>
<dbReference type="Proteomes" id="UP000661077">
    <property type="component" value="Unassembled WGS sequence"/>
</dbReference>
<keyword evidence="1 3" id="KW-0808">Transferase</keyword>
<evidence type="ECO:0000256" key="1">
    <source>
        <dbReference type="ARBA" id="ARBA00022679"/>
    </source>
</evidence>
<dbReference type="CDD" id="cd07186">
    <property type="entry name" value="CofD_like"/>
    <property type="match status" value="1"/>
</dbReference>
<comment type="caution">
    <text evidence="3">The sequence shown here is derived from an EMBL/GenBank/DDBJ whole genome shotgun (WGS) entry which is preliminary data.</text>
</comment>
<dbReference type="Pfam" id="PF01933">
    <property type="entry name" value="CofD"/>
    <property type="match status" value="1"/>
</dbReference>
<dbReference type="EC" id="2.7.8.28" evidence="3"/>
<dbReference type="PANTHER" id="PTHR43007:SF1">
    <property type="entry name" value="2-PHOSPHO-L-LACTATE TRANSFERASE"/>
    <property type="match status" value="1"/>
</dbReference>
<evidence type="ECO:0000313" key="4">
    <source>
        <dbReference type="Proteomes" id="UP000661077"/>
    </source>
</evidence>
<protein>
    <submittedName>
        <fullName evidence="3">2-phospho-L-lactate transferase</fullName>
        <ecNumber evidence="3">2.7.8.28</ecNumber>
    </submittedName>
</protein>
<dbReference type="EMBL" id="JAEVLS010000006">
    <property type="protein sequence ID" value="MBM0108149.1"/>
    <property type="molecule type" value="Genomic_DNA"/>
</dbReference>
<dbReference type="Gene3D" id="1.10.8.240">
    <property type="entry name" value="CofD-like domain"/>
    <property type="match status" value="1"/>
</dbReference>
<dbReference type="RefSeq" id="WP_203170256.1">
    <property type="nucleotide sequence ID" value="NZ_JAEVLS010000006.1"/>
</dbReference>
<dbReference type="InterPro" id="IPR010115">
    <property type="entry name" value="FbiA/CofD"/>
</dbReference>
<dbReference type="SUPFAM" id="SSF142338">
    <property type="entry name" value="CofD-like"/>
    <property type="match status" value="1"/>
</dbReference>
<accession>A0ABS1X4K6</accession>
<gene>
    <name evidence="3" type="ORF">JM946_25740</name>
</gene>
<organism evidence="3 4">
    <name type="scientific">Steroidobacter gossypii</name>
    <dbReference type="NCBI Taxonomy" id="2805490"/>
    <lineage>
        <taxon>Bacteria</taxon>
        <taxon>Pseudomonadati</taxon>
        <taxon>Pseudomonadota</taxon>
        <taxon>Gammaproteobacteria</taxon>
        <taxon>Steroidobacterales</taxon>
        <taxon>Steroidobacteraceae</taxon>
        <taxon>Steroidobacter</taxon>
    </lineage>
</organism>
<proteinExistence type="inferred from homology"/>
<sequence length="313" mass="33940">MTQVVALSGGIGGAKLALGLQHILPPGELTVAVNTGDDFEHLGLSISPDIDTVLYTLAGLANPELSWGRAGDSWNFMAEIERLGGENWYRLGDKDLALHIERTRRLNAGEKLTGITADFARHFGVLGRVVPMSNDLVRTMVITDEGTLDFQHYFVERRCEPVVKGFAYAGAADARLPAQLQEDLQDPSLQAIVICPSNPWLSIAPILEIPAWREALLEVTAPVIAVSPLVNGQAVKGPITKIMSELQLELSSASIARFYEGIIDGFVIDKSEAHVAPEIAVATHVTGTPMKTPVDKQRLAREVLEFARSFGKL</sequence>
<reference evidence="3 4" key="1">
    <citation type="journal article" date="2021" name="Int. J. Syst. Evol. Microbiol.">
        <title>Steroidobacter gossypii sp. nov., isolated from soil of cotton cropping field.</title>
        <authorList>
            <person name="Huang R."/>
            <person name="Yang S."/>
            <person name="Zhen C."/>
            <person name="Liu W."/>
        </authorList>
    </citation>
    <scope>NUCLEOTIDE SEQUENCE [LARGE SCALE GENOMIC DNA]</scope>
    <source>
        <strain evidence="3 4">S1-65</strain>
    </source>
</reference>
<name>A0ABS1X4K6_9GAMM</name>
<dbReference type="PANTHER" id="PTHR43007">
    <property type="entry name" value="2-PHOSPHO-L-LACTATE TRANSFERASE"/>
    <property type="match status" value="1"/>
</dbReference>
<dbReference type="InterPro" id="IPR002882">
    <property type="entry name" value="CofD"/>
</dbReference>